<dbReference type="EMBL" id="SOSA01000002">
    <property type="protein sequence ID" value="THD00387.1"/>
    <property type="molecule type" value="Genomic_DNA"/>
</dbReference>
<proteinExistence type="predicted"/>
<evidence type="ECO:0000313" key="2">
    <source>
        <dbReference type="EMBL" id="KAA8647023.1"/>
    </source>
</evidence>
<feature type="domain" description="DJ-1/PfpI" evidence="1">
    <location>
        <begin position="55"/>
        <end position="176"/>
    </location>
</feature>
<dbReference type="InterPro" id="IPR029062">
    <property type="entry name" value="Class_I_gatase-like"/>
</dbReference>
<dbReference type="InterPro" id="IPR002818">
    <property type="entry name" value="DJ-1/PfpI"/>
</dbReference>
<dbReference type="Proteomes" id="UP000324241">
    <property type="component" value="Unassembled WGS sequence"/>
</dbReference>
<dbReference type="PANTHER" id="PTHR43130:SF7">
    <property type="entry name" value="DJ-1_PFPI DOMAIN-CONTAINING PROTEIN"/>
    <property type="match status" value="1"/>
</dbReference>
<accession>A0A4S3JXV4</accession>
<dbReference type="EMBL" id="QUQM01000004">
    <property type="protein sequence ID" value="KAA8647023.1"/>
    <property type="molecule type" value="Genomic_DNA"/>
</dbReference>
<organism evidence="3 4">
    <name type="scientific">Aspergillus tanneri</name>
    <dbReference type="NCBI Taxonomy" id="1220188"/>
    <lineage>
        <taxon>Eukaryota</taxon>
        <taxon>Fungi</taxon>
        <taxon>Dikarya</taxon>
        <taxon>Ascomycota</taxon>
        <taxon>Pezizomycotina</taxon>
        <taxon>Eurotiomycetes</taxon>
        <taxon>Eurotiomycetidae</taxon>
        <taxon>Eurotiales</taxon>
        <taxon>Aspergillaceae</taxon>
        <taxon>Aspergillus</taxon>
        <taxon>Aspergillus subgen. Circumdati</taxon>
    </lineage>
</organism>
<dbReference type="AlphaFoldDB" id="A0A4S3JXV4"/>
<protein>
    <recommendedName>
        <fullName evidence="1">DJ-1/PfpI domain-containing protein</fullName>
    </recommendedName>
</protein>
<dbReference type="Gene3D" id="3.40.50.880">
    <property type="match status" value="1"/>
</dbReference>
<dbReference type="SUPFAM" id="SSF52317">
    <property type="entry name" value="Class I glutamine amidotransferase-like"/>
    <property type="match status" value="1"/>
</dbReference>
<keyword evidence="4" id="KW-1185">Reference proteome</keyword>
<dbReference type="VEuPathDB" id="FungiDB:EYZ11_000114"/>
<evidence type="ECO:0000313" key="3">
    <source>
        <dbReference type="EMBL" id="THD00387.1"/>
    </source>
</evidence>
<dbReference type="OrthoDB" id="543156at2759"/>
<reference evidence="3 4" key="1">
    <citation type="submission" date="2019-03" db="EMBL/GenBank/DDBJ databases">
        <title>The genome sequence of a newly discovered highly antifungal drug resistant Aspergillus species, Aspergillus tanneri NIH 1004.</title>
        <authorList>
            <person name="Mounaud S."/>
            <person name="Singh I."/>
            <person name="Joardar V."/>
            <person name="Pakala S."/>
            <person name="Pakala S."/>
            <person name="Venepally P."/>
            <person name="Hoover J."/>
            <person name="Nierman W."/>
            <person name="Chung J."/>
            <person name="Losada L."/>
        </authorList>
    </citation>
    <scope>NUCLEOTIDE SEQUENCE [LARGE SCALE GENOMIC DNA]</scope>
    <source>
        <strain evidence="3 4">NIH1004</strain>
    </source>
</reference>
<sequence length="228" mass="25219">MRNTKSLLRIGVMLESVQLLDIAGIDIFGNLGKDYLTSVQSMMPQAAQYLDIAPKIEWHYVSSTMEPMTLTPSTKIIPTETYDDCPRDLDIVLTGGPLVSVRPEAADRYMKEAWETTRVWMTTCVGAMWLADSGVLDGHNATTNRGVLPAAKKLHPKVNWLDQRWVIDEKPYAGEGKGELWTGGGAGAGLDMIGTYVLNNFNQSFVNSMSLLPLQMGPDIEKGQFYTN</sequence>
<evidence type="ECO:0000259" key="1">
    <source>
        <dbReference type="Pfam" id="PF01965"/>
    </source>
</evidence>
<dbReference type="RefSeq" id="XP_033426384.1">
    <property type="nucleotide sequence ID" value="XM_033570352.1"/>
</dbReference>
<reference evidence="2 5" key="2">
    <citation type="submission" date="2019-08" db="EMBL/GenBank/DDBJ databases">
        <title>The genome sequence of a newly discovered highly antifungal drug resistant Aspergillus species, Aspergillus tanneri NIH 1004.</title>
        <authorList>
            <person name="Mounaud S."/>
            <person name="Singh I."/>
            <person name="Joardar V."/>
            <person name="Pakala S."/>
            <person name="Pakala S."/>
            <person name="Venepally P."/>
            <person name="Chung J.K."/>
            <person name="Losada L."/>
            <person name="Nierman W.C."/>
        </authorList>
    </citation>
    <scope>NUCLEOTIDE SEQUENCE [LARGE SCALE GENOMIC DNA]</scope>
    <source>
        <strain evidence="2 5">NIH1004</strain>
    </source>
</reference>
<evidence type="ECO:0000313" key="4">
    <source>
        <dbReference type="Proteomes" id="UP000308092"/>
    </source>
</evidence>
<dbReference type="GeneID" id="54328408"/>
<gene>
    <name evidence="2" type="ORF">ATNIH1004_005706</name>
    <name evidence="3" type="ORF">EYZ11_000114</name>
</gene>
<dbReference type="InterPro" id="IPR052158">
    <property type="entry name" value="INH-QAR"/>
</dbReference>
<dbReference type="Proteomes" id="UP000308092">
    <property type="component" value="Unassembled WGS sequence"/>
</dbReference>
<evidence type="ECO:0000313" key="5">
    <source>
        <dbReference type="Proteomes" id="UP000324241"/>
    </source>
</evidence>
<dbReference type="PANTHER" id="PTHR43130">
    <property type="entry name" value="ARAC-FAMILY TRANSCRIPTIONAL REGULATOR"/>
    <property type="match status" value="1"/>
</dbReference>
<name>A0A4S3JXV4_9EURO</name>
<comment type="caution">
    <text evidence="3">The sequence shown here is derived from an EMBL/GenBank/DDBJ whole genome shotgun (WGS) entry which is preliminary data.</text>
</comment>
<dbReference type="Pfam" id="PF01965">
    <property type="entry name" value="DJ-1_PfpI"/>
    <property type="match status" value="1"/>
</dbReference>